<accession>A0A9D4BHW9</accession>
<evidence type="ECO:0000313" key="2">
    <source>
        <dbReference type="EMBL" id="KAH3694133.1"/>
    </source>
</evidence>
<dbReference type="InterPro" id="IPR001229">
    <property type="entry name" value="Jacalin-like_lectin_dom"/>
</dbReference>
<gene>
    <name evidence="2" type="ORF">DPMN_081572</name>
</gene>
<reference evidence="2" key="2">
    <citation type="submission" date="2020-11" db="EMBL/GenBank/DDBJ databases">
        <authorList>
            <person name="McCartney M.A."/>
            <person name="Auch B."/>
            <person name="Kono T."/>
            <person name="Mallez S."/>
            <person name="Becker A."/>
            <person name="Gohl D.M."/>
            <person name="Silverstein K.A.T."/>
            <person name="Koren S."/>
            <person name="Bechman K.B."/>
            <person name="Herman A."/>
            <person name="Abrahante J.E."/>
            <person name="Garbe J."/>
        </authorList>
    </citation>
    <scope>NUCLEOTIDE SEQUENCE</scope>
    <source>
        <strain evidence="2">Duluth1</strain>
        <tissue evidence="2">Whole animal</tissue>
    </source>
</reference>
<protein>
    <recommendedName>
        <fullName evidence="1">Jacalin-type lectin domain-containing protein</fullName>
    </recommendedName>
</protein>
<feature type="domain" description="Jacalin-type lectin" evidence="1">
    <location>
        <begin position="20"/>
        <end position="155"/>
    </location>
</feature>
<dbReference type="InterPro" id="IPR036404">
    <property type="entry name" value="Jacalin-like_lectin_dom_sf"/>
</dbReference>
<comment type="caution">
    <text evidence="2">The sequence shown here is derived from an EMBL/GenBank/DDBJ whole genome shotgun (WGS) entry which is preliminary data.</text>
</comment>
<organism evidence="2 3">
    <name type="scientific">Dreissena polymorpha</name>
    <name type="common">Zebra mussel</name>
    <name type="synonym">Mytilus polymorpha</name>
    <dbReference type="NCBI Taxonomy" id="45954"/>
    <lineage>
        <taxon>Eukaryota</taxon>
        <taxon>Metazoa</taxon>
        <taxon>Spiralia</taxon>
        <taxon>Lophotrochozoa</taxon>
        <taxon>Mollusca</taxon>
        <taxon>Bivalvia</taxon>
        <taxon>Autobranchia</taxon>
        <taxon>Heteroconchia</taxon>
        <taxon>Euheterodonta</taxon>
        <taxon>Imparidentia</taxon>
        <taxon>Neoheterodontei</taxon>
        <taxon>Myida</taxon>
        <taxon>Dreissenoidea</taxon>
        <taxon>Dreissenidae</taxon>
        <taxon>Dreissena</taxon>
    </lineage>
</organism>
<sequence length="224" mass="24207">MPHLFPQSDVSTEYFTDNNASGGEGGDSFTFITHEKGGVLKKIQAWKVDACIRGLEVWMTDGSSRLVGTRSGLSSAFSFENGERITRLNIDATNPHASNKTRRLGAIRLQTNRNKAWEVLSANLQDDGGYSPEIGSGVCCGIFGASGADVDRLGFAMLQENKRSLLMNVHHHNLTKDCVATTKEIVAHQVLNDSAGVQHTLELSGTKFTTINTECGCSTSSIKV</sequence>
<dbReference type="Gene3D" id="2.100.10.30">
    <property type="entry name" value="Jacalin-like lectin domain"/>
    <property type="match status" value="1"/>
</dbReference>
<reference evidence="2" key="1">
    <citation type="journal article" date="2019" name="bioRxiv">
        <title>The Genome of the Zebra Mussel, Dreissena polymorpha: A Resource for Invasive Species Research.</title>
        <authorList>
            <person name="McCartney M.A."/>
            <person name="Auch B."/>
            <person name="Kono T."/>
            <person name="Mallez S."/>
            <person name="Zhang Y."/>
            <person name="Obille A."/>
            <person name="Becker A."/>
            <person name="Abrahante J.E."/>
            <person name="Garbe J."/>
            <person name="Badalamenti J.P."/>
            <person name="Herman A."/>
            <person name="Mangelson H."/>
            <person name="Liachko I."/>
            <person name="Sullivan S."/>
            <person name="Sone E.D."/>
            <person name="Koren S."/>
            <person name="Silverstein K.A.T."/>
            <person name="Beckman K.B."/>
            <person name="Gohl D.M."/>
        </authorList>
    </citation>
    <scope>NUCLEOTIDE SEQUENCE</scope>
    <source>
        <strain evidence="2">Duluth1</strain>
        <tissue evidence="2">Whole animal</tissue>
    </source>
</reference>
<keyword evidence="3" id="KW-1185">Reference proteome</keyword>
<proteinExistence type="predicted"/>
<dbReference type="AlphaFoldDB" id="A0A9D4BHW9"/>
<evidence type="ECO:0000313" key="3">
    <source>
        <dbReference type="Proteomes" id="UP000828390"/>
    </source>
</evidence>
<dbReference type="SUPFAM" id="SSF51101">
    <property type="entry name" value="Mannose-binding lectins"/>
    <property type="match status" value="1"/>
</dbReference>
<evidence type="ECO:0000259" key="1">
    <source>
        <dbReference type="Pfam" id="PF01419"/>
    </source>
</evidence>
<name>A0A9D4BHW9_DREPO</name>
<dbReference type="Proteomes" id="UP000828390">
    <property type="component" value="Unassembled WGS sequence"/>
</dbReference>
<dbReference type="EMBL" id="JAIWYP010000016">
    <property type="protein sequence ID" value="KAH3694133.1"/>
    <property type="molecule type" value="Genomic_DNA"/>
</dbReference>
<dbReference type="Pfam" id="PF01419">
    <property type="entry name" value="Jacalin"/>
    <property type="match status" value="1"/>
</dbReference>